<gene>
    <name evidence="1" type="ORF">DEO72_LG2g3406</name>
</gene>
<evidence type="ECO:0000313" key="2">
    <source>
        <dbReference type="Proteomes" id="UP000501690"/>
    </source>
</evidence>
<proteinExistence type="predicted"/>
<accession>A0A4D6L3I0</accession>
<dbReference type="AlphaFoldDB" id="A0A4D6L3I0"/>
<evidence type="ECO:0000313" key="1">
    <source>
        <dbReference type="EMBL" id="QCD83063.1"/>
    </source>
</evidence>
<reference evidence="1 2" key="1">
    <citation type="submission" date="2019-04" db="EMBL/GenBank/DDBJ databases">
        <title>An improved genome assembly and genetic linkage map for asparagus bean, Vigna unguiculata ssp. sesquipedialis.</title>
        <authorList>
            <person name="Xia Q."/>
            <person name="Zhang R."/>
            <person name="Dong Y."/>
        </authorList>
    </citation>
    <scope>NUCLEOTIDE SEQUENCE [LARGE SCALE GENOMIC DNA]</scope>
    <source>
        <tissue evidence="1">Leaf</tissue>
    </source>
</reference>
<dbReference type="EMBL" id="CP039346">
    <property type="protein sequence ID" value="QCD83063.1"/>
    <property type="molecule type" value="Genomic_DNA"/>
</dbReference>
<sequence>MEIFMSLVRLLDQTVKGGAASSNATDNNMMMYHSFPQATQIAATVPSKASVVGSVYWCFRQLR</sequence>
<dbReference type="Proteomes" id="UP000501690">
    <property type="component" value="Linkage Group LG2"/>
</dbReference>
<organism evidence="1 2">
    <name type="scientific">Vigna unguiculata</name>
    <name type="common">Cowpea</name>
    <dbReference type="NCBI Taxonomy" id="3917"/>
    <lineage>
        <taxon>Eukaryota</taxon>
        <taxon>Viridiplantae</taxon>
        <taxon>Streptophyta</taxon>
        <taxon>Embryophyta</taxon>
        <taxon>Tracheophyta</taxon>
        <taxon>Spermatophyta</taxon>
        <taxon>Magnoliopsida</taxon>
        <taxon>eudicotyledons</taxon>
        <taxon>Gunneridae</taxon>
        <taxon>Pentapetalae</taxon>
        <taxon>rosids</taxon>
        <taxon>fabids</taxon>
        <taxon>Fabales</taxon>
        <taxon>Fabaceae</taxon>
        <taxon>Papilionoideae</taxon>
        <taxon>50 kb inversion clade</taxon>
        <taxon>NPAAA clade</taxon>
        <taxon>indigoferoid/millettioid clade</taxon>
        <taxon>Phaseoleae</taxon>
        <taxon>Vigna</taxon>
    </lineage>
</organism>
<keyword evidence="2" id="KW-1185">Reference proteome</keyword>
<protein>
    <submittedName>
        <fullName evidence="1">Uncharacterized protein</fullName>
    </submittedName>
</protein>
<name>A0A4D6L3I0_VIGUN</name>